<dbReference type="GO" id="GO:0000978">
    <property type="term" value="F:RNA polymerase II cis-regulatory region sequence-specific DNA binding"/>
    <property type="evidence" value="ECO:0007669"/>
    <property type="project" value="TreeGrafter"/>
</dbReference>
<dbReference type="GO" id="GO:0000981">
    <property type="term" value="F:DNA-binding transcription factor activity, RNA polymerase II-specific"/>
    <property type="evidence" value="ECO:0007669"/>
    <property type="project" value="InterPro"/>
</dbReference>
<keyword evidence="5 6" id="KW-0539">Nucleus</keyword>
<evidence type="ECO:0000313" key="10">
    <source>
        <dbReference type="Proteomes" id="UP000728185"/>
    </source>
</evidence>
<keyword evidence="4 6" id="KW-0371">Homeobox</keyword>
<dbReference type="AlphaFoldDB" id="A0A8E0VRT9"/>
<feature type="compositionally biased region" description="Low complexity" evidence="7">
    <location>
        <begin position="606"/>
        <end position="624"/>
    </location>
</feature>
<keyword evidence="10" id="KW-1185">Reference proteome</keyword>
<proteinExistence type="inferred from homology"/>
<dbReference type="InterPro" id="IPR008422">
    <property type="entry name" value="KN_HD"/>
</dbReference>
<evidence type="ECO:0000256" key="6">
    <source>
        <dbReference type="PROSITE-ProRule" id="PRU00108"/>
    </source>
</evidence>
<dbReference type="Pfam" id="PF16878">
    <property type="entry name" value="SIX1_SD"/>
    <property type="match status" value="1"/>
</dbReference>
<name>A0A8E0VRT9_9TREM</name>
<keyword evidence="3 6" id="KW-0238">DNA-binding</keyword>
<feature type="compositionally biased region" description="Polar residues" evidence="7">
    <location>
        <begin position="589"/>
        <end position="599"/>
    </location>
</feature>
<dbReference type="FunFam" id="1.10.10.60:FF:000063">
    <property type="entry name" value="SIX homeobox 2"/>
    <property type="match status" value="1"/>
</dbReference>
<dbReference type="Pfam" id="PF05920">
    <property type="entry name" value="Homeobox_KN"/>
    <property type="match status" value="1"/>
</dbReference>
<protein>
    <recommendedName>
        <fullName evidence="8">Homeobox domain-containing protein</fullName>
    </recommendedName>
</protein>
<dbReference type="InterPro" id="IPR001356">
    <property type="entry name" value="HD"/>
</dbReference>
<dbReference type="SMART" id="SM00389">
    <property type="entry name" value="HOX"/>
    <property type="match status" value="1"/>
</dbReference>
<comment type="subcellular location">
    <subcellularLocation>
        <location evidence="6">Nucleus</location>
    </subcellularLocation>
</comment>
<dbReference type="EMBL" id="LUCM01000402">
    <property type="protein sequence ID" value="KAA0200589.1"/>
    <property type="molecule type" value="Genomic_DNA"/>
</dbReference>
<dbReference type="OrthoDB" id="3501850at2759"/>
<gene>
    <name evidence="9" type="ORF">FBUS_06038</name>
</gene>
<evidence type="ECO:0000256" key="3">
    <source>
        <dbReference type="ARBA" id="ARBA00023125"/>
    </source>
</evidence>
<comment type="similarity">
    <text evidence="1">Belongs to the SIX/Sine oculis homeobox family.</text>
</comment>
<evidence type="ECO:0000256" key="7">
    <source>
        <dbReference type="SAM" id="MobiDB-lite"/>
    </source>
</evidence>
<feature type="DNA-binding region" description="Homeobox" evidence="6">
    <location>
        <begin position="302"/>
        <end position="361"/>
    </location>
</feature>
<evidence type="ECO:0000256" key="4">
    <source>
        <dbReference type="ARBA" id="ARBA00023155"/>
    </source>
</evidence>
<evidence type="ECO:0000259" key="8">
    <source>
        <dbReference type="PROSITE" id="PS50071"/>
    </source>
</evidence>
<dbReference type="InterPro" id="IPR017970">
    <property type="entry name" value="Homeobox_CS"/>
</dbReference>
<dbReference type="PANTHER" id="PTHR10390:SF61">
    <property type="entry name" value="HOMEOBOX PROTEIN SIX2"/>
    <property type="match status" value="1"/>
</dbReference>
<keyword evidence="2" id="KW-0217">Developmental protein</keyword>
<reference evidence="9" key="1">
    <citation type="submission" date="2019-05" db="EMBL/GenBank/DDBJ databases">
        <title>Annotation for the trematode Fasciolopsis buski.</title>
        <authorList>
            <person name="Choi Y.-J."/>
        </authorList>
    </citation>
    <scope>NUCLEOTIDE SEQUENCE</scope>
    <source>
        <strain evidence="9">HT</strain>
        <tissue evidence="9">Whole worm</tissue>
    </source>
</reference>
<evidence type="ECO:0000256" key="1">
    <source>
        <dbReference type="ARBA" id="ARBA00008161"/>
    </source>
</evidence>
<accession>A0A8E0VRT9</accession>
<dbReference type="GO" id="GO:0005667">
    <property type="term" value="C:transcription regulator complex"/>
    <property type="evidence" value="ECO:0007669"/>
    <property type="project" value="TreeGrafter"/>
</dbReference>
<evidence type="ECO:0000313" key="9">
    <source>
        <dbReference type="EMBL" id="KAA0200589.1"/>
    </source>
</evidence>
<dbReference type="Gene3D" id="1.10.10.60">
    <property type="entry name" value="Homeodomain-like"/>
    <property type="match status" value="1"/>
</dbReference>
<dbReference type="PROSITE" id="PS50071">
    <property type="entry name" value="HOMEOBOX_2"/>
    <property type="match status" value="1"/>
</dbReference>
<dbReference type="InterPro" id="IPR031701">
    <property type="entry name" value="SIX1_SD"/>
</dbReference>
<dbReference type="PROSITE" id="PS00027">
    <property type="entry name" value="HOMEOBOX_1"/>
    <property type="match status" value="1"/>
</dbReference>
<evidence type="ECO:0000256" key="5">
    <source>
        <dbReference type="ARBA" id="ARBA00023242"/>
    </source>
</evidence>
<dbReference type="InterPro" id="IPR009057">
    <property type="entry name" value="Homeodomain-like_sf"/>
</dbReference>
<dbReference type="Proteomes" id="UP000728185">
    <property type="component" value="Unassembled WGS sequence"/>
</dbReference>
<evidence type="ECO:0000256" key="2">
    <source>
        <dbReference type="ARBA" id="ARBA00022473"/>
    </source>
</evidence>
<organism evidence="9 10">
    <name type="scientific">Fasciolopsis buskii</name>
    <dbReference type="NCBI Taxonomy" id="27845"/>
    <lineage>
        <taxon>Eukaryota</taxon>
        <taxon>Metazoa</taxon>
        <taxon>Spiralia</taxon>
        <taxon>Lophotrochozoa</taxon>
        <taxon>Platyhelminthes</taxon>
        <taxon>Trematoda</taxon>
        <taxon>Digenea</taxon>
        <taxon>Plagiorchiida</taxon>
        <taxon>Echinostomata</taxon>
        <taxon>Echinostomatoidea</taxon>
        <taxon>Fasciolidae</taxon>
        <taxon>Fasciolopsis</taxon>
    </lineage>
</organism>
<dbReference type="GO" id="GO:0005634">
    <property type="term" value="C:nucleus"/>
    <property type="evidence" value="ECO:0007669"/>
    <property type="project" value="UniProtKB-SubCell"/>
</dbReference>
<comment type="caution">
    <text evidence="9">The sequence shown here is derived from an EMBL/GenBank/DDBJ whole genome shotgun (WGS) entry which is preliminary data.</text>
</comment>
<dbReference type="SUPFAM" id="SSF46689">
    <property type="entry name" value="Homeodomain-like"/>
    <property type="match status" value="1"/>
</dbReference>
<dbReference type="CDD" id="cd00086">
    <property type="entry name" value="homeodomain"/>
    <property type="match status" value="1"/>
</dbReference>
<feature type="domain" description="Homeobox" evidence="8">
    <location>
        <begin position="300"/>
        <end position="360"/>
    </location>
</feature>
<feature type="compositionally biased region" description="Polar residues" evidence="7">
    <location>
        <begin position="625"/>
        <end position="642"/>
    </location>
</feature>
<feature type="region of interest" description="Disordered" evidence="7">
    <location>
        <begin position="589"/>
        <end position="642"/>
    </location>
</feature>
<dbReference type="PANTHER" id="PTHR10390">
    <property type="entry name" value="HOMEOBOX PROTEIN SIX"/>
    <property type="match status" value="1"/>
</dbReference>
<sequence>MAQPPSGLYFNHVASYGANLPMQEATTSLTSHTGTSSLLFGSTIERARNLTADSSLIGTSLVSVQSTPSPRTPPLPVPPFQNQHQPFSLPSVFGTSSAQSWFESHHVSTITENATAATLNCTPIPERASVMPQDGRKQYITSDTLVSTNPGLPYPTNSNDLNQSIHLSETYANTSPGEPSILTEWCFNDSQIACVCEVLQQREDVDRMENFLQSLPKEDSVQMLESVLVARAAVAFYRGQFEDMYALLETHSFSPEYHARLQSLWLRAHYAEEERAKGRPLGAVAKYRIRRKYPLPRTIWDGEETSYCFKEKSRTLLREWYTHNPYPSPRDKRELAEATGLTTTQVSNWFKNRRQRDRATDSSRSVVGYCLGNEDHISNACADSGSEGENSVRSVQTKITRSISTQRHPNVTVIPSVRVQENQPNSVLKDSDECCVISRAISIPPAAFIPSTIHPTVFSGEQTESEVPGPDFSSFMPEFLRTHPVPVPSSVSMGEMNSNISPFDSCVFQHYSHAHKHLNLLSQNHTQAPYMYGFSGALDSVPLSSFNMAGIDQCPPATMAQYDPMNESMNGWKKSSSFELTDERTGNFESFYTPNNTGVNHRVPFDESAGSDESSGDECSSRSSTATSQNVDGSDGSTRVPNCQSIKSNVFETHESSLDPVNLQYVNSKMYPDTVFVQTTSGVCGQSEQTNGFTRPESVGVLYGTTDLSSTSQQMNVQRPRQTNPLDQCHVSQYRPLDPWFVEPYGPSHSSVVGEEQTSNIPVLLYPH</sequence>